<proteinExistence type="predicted"/>
<keyword evidence="1" id="KW-0472">Membrane</keyword>
<protein>
    <submittedName>
        <fullName evidence="2">Uncharacterized protein</fullName>
    </submittedName>
</protein>
<sequence>MTADVQHIREVIAQVTALTGRPAADPDPVDVVVAGIGRVGVSAVASVLGAAGLPVSEWEPRAAGRAAVALLIVEPSSGIGSGELELVQRLQADAAVVALVCNKIDAFWDWPTLLKVNRGLLDPDGRLPIFAVSAAAALAGHREESGFGALAEWLGEQVDPIARPERLATVAAERDLGALIDDLASRDRADPATPLLAERAAVNAARDRGRPDRLAALRGGAGQIRSGVLAEVAGAARDIAADAAGKAAELPRSGIDDFADALAGRLDSLRDRTRRRTADEIGALEARTMLGLEDPEPAGPPAPPPAVALPPLPTQRRGAEDALLVVFGASAGLGLGRLIVTPMSAVDTLQWISMPLTLVLGVVIATGLVRVRRLSALRTSMGSWAQAAVADARIGLEQEVSRQLLTAESVIGGRVTRHYERRAHLTADRIAELDRQIRERRRSATLARDHDNTRLAAAIELRDRIDQILTRLG</sequence>
<reference evidence="2" key="1">
    <citation type="submission" date="2022-12" db="EMBL/GenBank/DDBJ databases">
        <authorList>
            <person name="Krivoruchko A.V."/>
            <person name="Elkin A."/>
        </authorList>
    </citation>
    <scope>NUCLEOTIDE SEQUENCE</scope>
    <source>
        <strain evidence="2">IEGM 1388</strain>
    </source>
</reference>
<accession>A0ABT4MSL3</accession>
<keyword evidence="1" id="KW-0812">Transmembrane</keyword>
<comment type="caution">
    <text evidence="2">The sequence shown here is derived from an EMBL/GenBank/DDBJ whole genome shotgun (WGS) entry which is preliminary data.</text>
</comment>
<keyword evidence="1" id="KW-1133">Transmembrane helix</keyword>
<dbReference type="Proteomes" id="UP001067235">
    <property type="component" value="Unassembled WGS sequence"/>
</dbReference>
<keyword evidence="3" id="KW-1185">Reference proteome</keyword>
<organism evidence="2 3">
    <name type="scientific">Gordonia rubripertincta</name>
    <name type="common">Rhodococcus corallinus</name>
    <dbReference type="NCBI Taxonomy" id="36822"/>
    <lineage>
        <taxon>Bacteria</taxon>
        <taxon>Bacillati</taxon>
        <taxon>Actinomycetota</taxon>
        <taxon>Actinomycetes</taxon>
        <taxon>Mycobacteriales</taxon>
        <taxon>Gordoniaceae</taxon>
        <taxon>Gordonia</taxon>
    </lineage>
</organism>
<dbReference type="RefSeq" id="WP_301570535.1">
    <property type="nucleotide sequence ID" value="NZ_JAPWIE010000002.1"/>
</dbReference>
<feature type="transmembrane region" description="Helical" evidence="1">
    <location>
        <begin position="322"/>
        <end position="340"/>
    </location>
</feature>
<name>A0ABT4MSL3_GORRU</name>
<feature type="transmembrane region" description="Helical" evidence="1">
    <location>
        <begin position="352"/>
        <end position="371"/>
    </location>
</feature>
<evidence type="ECO:0000313" key="3">
    <source>
        <dbReference type="Proteomes" id="UP001067235"/>
    </source>
</evidence>
<evidence type="ECO:0000313" key="2">
    <source>
        <dbReference type="EMBL" id="MCZ4549993.1"/>
    </source>
</evidence>
<dbReference type="EMBL" id="JAPWIE010000002">
    <property type="protein sequence ID" value="MCZ4549993.1"/>
    <property type="molecule type" value="Genomic_DNA"/>
</dbReference>
<gene>
    <name evidence="2" type="ORF">O4213_08360</name>
</gene>
<evidence type="ECO:0000256" key="1">
    <source>
        <dbReference type="SAM" id="Phobius"/>
    </source>
</evidence>